<feature type="non-terminal residue" evidence="2">
    <location>
        <position position="1"/>
    </location>
</feature>
<dbReference type="AlphaFoldDB" id="A0A6J4JR96"/>
<organism evidence="2">
    <name type="scientific">uncultured Acetobacteraceae bacterium</name>
    <dbReference type="NCBI Taxonomy" id="169975"/>
    <lineage>
        <taxon>Bacteria</taxon>
        <taxon>Pseudomonadati</taxon>
        <taxon>Pseudomonadota</taxon>
        <taxon>Alphaproteobacteria</taxon>
        <taxon>Acetobacterales</taxon>
        <taxon>Acetobacteraceae</taxon>
        <taxon>environmental samples</taxon>
    </lineage>
</organism>
<evidence type="ECO:0000313" key="2">
    <source>
        <dbReference type="EMBL" id="CAA9285486.1"/>
    </source>
</evidence>
<proteinExistence type="predicted"/>
<feature type="compositionally biased region" description="Basic and acidic residues" evidence="1">
    <location>
        <begin position="355"/>
        <end position="384"/>
    </location>
</feature>
<gene>
    <name evidence="2" type="ORF">AVDCRST_MAG08-4168</name>
</gene>
<evidence type="ECO:0000256" key="1">
    <source>
        <dbReference type="SAM" id="MobiDB-lite"/>
    </source>
</evidence>
<feature type="compositionally biased region" description="Basic and acidic residues" evidence="1">
    <location>
        <begin position="104"/>
        <end position="116"/>
    </location>
</feature>
<protein>
    <submittedName>
        <fullName evidence="2">Phosphate ABC transporter, periplasmic phosphate-binding protein PstS</fullName>
    </submittedName>
</protein>
<feature type="compositionally biased region" description="Gly residues" evidence="1">
    <location>
        <begin position="289"/>
        <end position="300"/>
    </location>
</feature>
<feature type="non-terminal residue" evidence="2">
    <location>
        <position position="429"/>
    </location>
</feature>
<name>A0A6J4JR96_9PROT</name>
<feature type="compositionally biased region" description="Basic residues" evidence="1">
    <location>
        <begin position="67"/>
        <end position="97"/>
    </location>
</feature>
<feature type="compositionally biased region" description="Basic residues" evidence="1">
    <location>
        <begin position="310"/>
        <end position="342"/>
    </location>
</feature>
<feature type="compositionally biased region" description="Basic residues" evidence="1">
    <location>
        <begin position="37"/>
        <end position="57"/>
    </location>
</feature>
<feature type="region of interest" description="Disordered" evidence="1">
    <location>
        <begin position="1"/>
        <end position="131"/>
    </location>
</feature>
<feature type="region of interest" description="Disordered" evidence="1">
    <location>
        <begin position="274"/>
        <end position="429"/>
    </location>
</feature>
<reference evidence="2" key="1">
    <citation type="submission" date="2020-02" db="EMBL/GenBank/DDBJ databases">
        <authorList>
            <person name="Meier V. D."/>
        </authorList>
    </citation>
    <scope>NUCLEOTIDE SEQUENCE</scope>
    <source>
        <strain evidence="2">AVDCRST_MAG08</strain>
    </source>
</reference>
<dbReference type="EMBL" id="CADCTG010000327">
    <property type="protein sequence ID" value="CAA9285486.1"/>
    <property type="molecule type" value="Genomic_DNA"/>
</dbReference>
<sequence length="429" mass="47530">QHRRRSACSRPRGRPPLGREAASRRLGAGRGPEPARARRAGRGRGGPRHRHRHRHAGGVHGAQREAGRHRHVLPPGLRRRGRLLPRRLRGSRGRRRATGAGDGAGRHRGDREHGEPGPEAQAGPDPGDLRRQHHQMVVGGRPGPAHTPPHARPRRVRHCGLLQRRRHAAAHRCVLGPAHGVLRRRHRRGGRRDRRHRPRALRLRRPQPGARPRVLLRHRARGGRIRFEDRGLPAVAAPLPLRGAGAGRAGGAVPPFRRLRRGLRRGARRRLRLAPARAQRARTRRLAPGGRGARQAGGGRRPVRGSVAGLRRRHPRRAAALRHPPLLHRQRPARRARPRRPGARGGVPAPAGERGAARERDGLHRRQRPLRPEPRHVERPRERGGGPAPPAWRARDPGQGLRPGRPGGLRRRPEHGGAQPPGGDLAGRV</sequence>
<feature type="compositionally biased region" description="Basic residues" evidence="1">
    <location>
        <begin position="1"/>
        <end position="13"/>
    </location>
</feature>
<accession>A0A6J4JR96</accession>